<comment type="similarity">
    <text evidence="1">Belongs to the multicopper oxidase family.</text>
</comment>
<organism evidence="11 12">
    <name type="scientific">Mycena sanguinolenta</name>
    <dbReference type="NCBI Taxonomy" id="230812"/>
    <lineage>
        <taxon>Eukaryota</taxon>
        <taxon>Fungi</taxon>
        <taxon>Dikarya</taxon>
        <taxon>Basidiomycota</taxon>
        <taxon>Agaricomycotina</taxon>
        <taxon>Agaricomycetes</taxon>
        <taxon>Agaricomycetidae</taxon>
        <taxon>Agaricales</taxon>
        <taxon>Marasmiineae</taxon>
        <taxon>Mycenaceae</taxon>
        <taxon>Mycena</taxon>
    </lineage>
</organism>
<sequence>MGFKSTILTLLPFFVANAYAADVFYTINVRSLSLHHPRSSPCIQFSYGCQVTNAVVAPDGNPRSSIIAGQFGGVPLVANKGDTLHINVTNSLFDPTMRRSTSIHWHGLFQDRTASEDGPSFVNQCPISPGHYYQYNFNYADGERGTLVIYDPDDPQKHLWDVDNASTIITLADWYHAPAEQLMAQFKLDGHEPVPGSGLINGAGRFKGGPQVPWAVVNVQQGKRYRFRVINMAAFAAFTFSIDGHTFDVIETDGIATAPLTVSSFEIYVAQRYSFVLNANQPVNNYWINAPMTVQGSSAILDKQNVKAILRYVGAPNSDPTTSGAGSSSAAPLQEFQLQTLINPGAPGGSAPADRTIDLDFDAAGNGLWEINGVSYVPPDLPTLLKIINGATTPSDFNVTENTFVLERNQVVELRIHGADHGITHPFHLHGHAFDVVQSASGPMNFVNPPRRDVIGVDQGGVIIRFRTDNPGPWFLHCHIDWHLEAGLAVVFAEAPADQRAGPQSQIIPAAWNNLCPIYNNLTQELQ</sequence>
<feature type="domain" description="Plastocyanin-like" evidence="10">
    <location>
        <begin position="51"/>
        <end position="148"/>
    </location>
</feature>
<gene>
    <name evidence="11" type="ORF">MSAN_02031400</name>
</gene>
<evidence type="ECO:0000256" key="3">
    <source>
        <dbReference type="ARBA" id="ARBA00023002"/>
    </source>
</evidence>
<dbReference type="Pfam" id="PF07731">
    <property type="entry name" value="Cu-oxidase_2"/>
    <property type="match status" value="1"/>
</dbReference>
<evidence type="ECO:0000259" key="10">
    <source>
        <dbReference type="Pfam" id="PF07732"/>
    </source>
</evidence>
<dbReference type="SUPFAM" id="SSF49503">
    <property type="entry name" value="Cupredoxins"/>
    <property type="match status" value="3"/>
</dbReference>
<dbReference type="AlphaFoldDB" id="A0A8H7CL86"/>
<protein>
    <submittedName>
        <fullName evidence="11">Multicopper oxidase</fullName>
    </submittedName>
</protein>
<feature type="domain" description="Plastocyanin-like" evidence="9">
    <location>
        <begin position="376"/>
        <end position="497"/>
    </location>
</feature>
<dbReference type="CDD" id="cd13903">
    <property type="entry name" value="CuRO_3_Tv-LCC_like"/>
    <property type="match status" value="1"/>
</dbReference>
<dbReference type="GO" id="GO:0005507">
    <property type="term" value="F:copper ion binding"/>
    <property type="evidence" value="ECO:0007669"/>
    <property type="project" value="InterPro"/>
</dbReference>
<dbReference type="FunFam" id="2.60.40.420:FF:000045">
    <property type="entry name" value="Laccase 2"/>
    <property type="match status" value="1"/>
</dbReference>
<dbReference type="GO" id="GO:0016491">
    <property type="term" value="F:oxidoreductase activity"/>
    <property type="evidence" value="ECO:0007669"/>
    <property type="project" value="UniProtKB-KW"/>
</dbReference>
<keyword evidence="2" id="KW-0479">Metal-binding</keyword>
<evidence type="ECO:0000259" key="9">
    <source>
        <dbReference type="Pfam" id="PF07731"/>
    </source>
</evidence>
<proteinExistence type="inferred from homology"/>
<evidence type="ECO:0000256" key="6">
    <source>
        <dbReference type="ARBA" id="ARBA00023180"/>
    </source>
</evidence>
<evidence type="ECO:0000256" key="1">
    <source>
        <dbReference type="ARBA" id="ARBA00010609"/>
    </source>
</evidence>
<evidence type="ECO:0000313" key="11">
    <source>
        <dbReference type="EMBL" id="KAF7341770.1"/>
    </source>
</evidence>
<accession>A0A8H7CL86</accession>
<dbReference type="Pfam" id="PF07732">
    <property type="entry name" value="Cu-oxidase_3"/>
    <property type="match status" value="1"/>
</dbReference>
<keyword evidence="6" id="KW-0325">Glycoprotein</keyword>
<dbReference type="PROSITE" id="PS00079">
    <property type="entry name" value="MULTICOPPER_OXIDASE1"/>
    <property type="match status" value="1"/>
</dbReference>
<evidence type="ECO:0000313" key="12">
    <source>
        <dbReference type="Proteomes" id="UP000623467"/>
    </source>
</evidence>
<name>A0A8H7CL86_9AGAR</name>
<dbReference type="PANTHER" id="PTHR11709">
    <property type="entry name" value="MULTI-COPPER OXIDASE"/>
    <property type="match status" value="1"/>
</dbReference>
<dbReference type="PROSITE" id="PS00080">
    <property type="entry name" value="MULTICOPPER_OXIDASE2"/>
    <property type="match status" value="1"/>
</dbReference>
<evidence type="ECO:0000256" key="7">
    <source>
        <dbReference type="SAM" id="SignalP"/>
    </source>
</evidence>
<dbReference type="OrthoDB" id="2121828at2759"/>
<dbReference type="InterPro" id="IPR001117">
    <property type="entry name" value="Cu-oxidase_2nd"/>
</dbReference>
<evidence type="ECO:0000259" key="8">
    <source>
        <dbReference type="Pfam" id="PF00394"/>
    </source>
</evidence>
<dbReference type="InterPro" id="IPR002355">
    <property type="entry name" value="Cu_oxidase_Cu_BS"/>
</dbReference>
<dbReference type="InterPro" id="IPR011706">
    <property type="entry name" value="Cu-oxidase_C"/>
</dbReference>
<evidence type="ECO:0000256" key="5">
    <source>
        <dbReference type="ARBA" id="ARBA00023157"/>
    </source>
</evidence>
<feature type="signal peptide" evidence="7">
    <location>
        <begin position="1"/>
        <end position="20"/>
    </location>
</feature>
<feature type="domain" description="Plastocyanin-like" evidence="8">
    <location>
        <begin position="166"/>
        <end position="315"/>
    </location>
</feature>
<keyword evidence="7" id="KW-0732">Signal</keyword>
<dbReference type="InterPro" id="IPR008972">
    <property type="entry name" value="Cupredoxin"/>
</dbReference>
<reference evidence="11" key="1">
    <citation type="submission" date="2020-05" db="EMBL/GenBank/DDBJ databases">
        <title>Mycena genomes resolve the evolution of fungal bioluminescence.</title>
        <authorList>
            <person name="Tsai I.J."/>
        </authorList>
    </citation>
    <scope>NUCLEOTIDE SEQUENCE</scope>
    <source>
        <strain evidence="11">160909Yilan</strain>
    </source>
</reference>
<dbReference type="InterPro" id="IPR011707">
    <property type="entry name" value="Cu-oxidase-like_N"/>
</dbReference>
<keyword evidence="4" id="KW-0186">Copper</keyword>
<dbReference type="Gene3D" id="2.60.40.420">
    <property type="entry name" value="Cupredoxins - blue copper proteins"/>
    <property type="match status" value="3"/>
</dbReference>
<keyword evidence="3" id="KW-0560">Oxidoreductase</keyword>
<dbReference type="InterPro" id="IPR045087">
    <property type="entry name" value="Cu-oxidase_fam"/>
</dbReference>
<dbReference type="Proteomes" id="UP000623467">
    <property type="component" value="Unassembled WGS sequence"/>
</dbReference>
<dbReference type="Pfam" id="PF00394">
    <property type="entry name" value="Cu-oxidase"/>
    <property type="match status" value="1"/>
</dbReference>
<evidence type="ECO:0000256" key="2">
    <source>
        <dbReference type="ARBA" id="ARBA00022723"/>
    </source>
</evidence>
<dbReference type="InterPro" id="IPR033138">
    <property type="entry name" value="Cu_oxidase_CS"/>
</dbReference>
<feature type="chain" id="PRO_5034075643" evidence="7">
    <location>
        <begin position="21"/>
        <end position="527"/>
    </location>
</feature>
<keyword evidence="5" id="KW-1015">Disulfide bond</keyword>
<keyword evidence="12" id="KW-1185">Reference proteome</keyword>
<evidence type="ECO:0000256" key="4">
    <source>
        <dbReference type="ARBA" id="ARBA00023008"/>
    </source>
</evidence>
<comment type="caution">
    <text evidence="11">The sequence shown here is derived from an EMBL/GenBank/DDBJ whole genome shotgun (WGS) entry which is preliminary data.</text>
</comment>
<dbReference type="PANTHER" id="PTHR11709:SF511">
    <property type="entry name" value="LACCASE"/>
    <property type="match status" value="1"/>
</dbReference>
<dbReference type="EMBL" id="JACAZH010000026">
    <property type="protein sequence ID" value="KAF7341770.1"/>
    <property type="molecule type" value="Genomic_DNA"/>
</dbReference>